<keyword evidence="5" id="KW-0677">Repeat</keyword>
<evidence type="ECO:0000256" key="3">
    <source>
        <dbReference type="ARBA" id="ARBA00022448"/>
    </source>
</evidence>
<dbReference type="EMBL" id="HBHK01001379">
    <property type="protein sequence ID" value="CAD9663905.1"/>
    <property type="molecule type" value="Transcribed_RNA"/>
</dbReference>
<evidence type="ECO:0000256" key="5">
    <source>
        <dbReference type="ARBA" id="ARBA00022737"/>
    </source>
</evidence>
<evidence type="ECO:0000256" key="1">
    <source>
        <dbReference type="ARBA" id="ARBA00004225"/>
    </source>
</evidence>
<dbReference type="Pfam" id="PF00153">
    <property type="entry name" value="Mito_carr"/>
    <property type="match status" value="3"/>
</dbReference>
<dbReference type="SUPFAM" id="SSF103506">
    <property type="entry name" value="Mitochondrial carrier"/>
    <property type="match status" value="1"/>
</dbReference>
<reference evidence="12" key="1">
    <citation type="submission" date="2021-01" db="EMBL/GenBank/DDBJ databases">
        <authorList>
            <person name="Corre E."/>
            <person name="Pelletier E."/>
            <person name="Niang G."/>
            <person name="Scheremetjew M."/>
            <person name="Finn R."/>
            <person name="Kale V."/>
            <person name="Holt S."/>
            <person name="Cochrane G."/>
            <person name="Meng A."/>
            <person name="Brown T."/>
            <person name="Cohen L."/>
        </authorList>
    </citation>
    <scope>NUCLEOTIDE SEQUENCE</scope>
    <source>
        <strain evidence="12">NY070348D</strain>
    </source>
</reference>
<keyword evidence="8 9" id="KW-0472">Membrane</keyword>
<organism evidence="12">
    <name type="scientific">Mucochytrium quahogii</name>
    <dbReference type="NCBI Taxonomy" id="96639"/>
    <lineage>
        <taxon>Eukaryota</taxon>
        <taxon>Sar</taxon>
        <taxon>Stramenopiles</taxon>
        <taxon>Bigyra</taxon>
        <taxon>Labyrinthulomycetes</taxon>
        <taxon>Thraustochytrida</taxon>
        <taxon>Thraustochytriidae</taxon>
        <taxon>Mucochytrium</taxon>
    </lineage>
</organism>
<dbReference type="PROSITE" id="PS50920">
    <property type="entry name" value="SOLCAR"/>
    <property type="match status" value="3"/>
</dbReference>
<dbReference type="PANTHER" id="PTHR45624">
    <property type="entry name" value="MITOCHONDRIAL BASIC AMINO ACIDS TRANSPORTER-RELATED"/>
    <property type="match status" value="1"/>
</dbReference>
<accession>A0A7S2R8W4</accession>
<keyword evidence="4 9" id="KW-0812">Transmembrane</keyword>
<feature type="repeat" description="Solcar" evidence="9">
    <location>
        <begin position="78"/>
        <end position="156"/>
    </location>
</feature>
<evidence type="ECO:0000313" key="11">
    <source>
        <dbReference type="EMBL" id="CAD9663880.1"/>
    </source>
</evidence>
<evidence type="ECO:0000256" key="8">
    <source>
        <dbReference type="ARBA" id="ARBA00023136"/>
    </source>
</evidence>
<evidence type="ECO:0000313" key="13">
    <source>
        <dbReference type="EMBL" id="CAD9663905.1"/>
    </source>
</evidence>
<gene>
    <name evidence="11" type="ORF">QSP1433_LOCUS816</name>
    <name evidence="12" type="ORF">QSP1433_LOCUS824</name>
    <name evidence="13" type="ORF">QSP1433_LOCUS826</name>
</gene>
<comment type="similarity">
    <text evidence="2 10">Belongs to the mitochondrial carrier (TC 2.A.29) family.</text>
</comment>
<comment type="subcellular location">
    <subcellularLocation>
        <location evidence="1">Mitochondrion membrane</location>
        <topology evidence="1">Multi-pass membrane protein</topology>
    </subcellularLocation>
</comment>
<name>A0A7S2R8W4_9STRA</name>
<dbReference type="AlphaFoldDB" id="A0A7S2R8W4"/>
<evidence type="ECO:0000256" key="9">
    <source>
        <dbReference type="PROSITE-ProRule" id="PRU00282"/>
    </source>
</evidence>
<keyword evidence="3 10" id="KW-0813">Transport</keyword>
<evidence type="ECO:0000256" key="6">
    <source>
        <dbReference type="ARBA" id="ARBA00022989"/>
    </source>
</evidence>
<evidence type="ECO:0008006" key="14">
    <source>
        <dbReference type="Google" id="ProtNLM"/>
    </source>
</evidence>
<dbReference type="Gene3D" id="1.50.40.10">
    <property type="entry name" value="Mitochondrial carrier domain"/>
    <property type="match status" value="2"/>
</dbReference>
<dbReference type="EMBL" id="HBHK01001377">
    <property type="protein sequence ID" value="CAD9663899.1"/>
    <property type="molecule type" value="Transcribed_RNA"/>
</dbReference>
<evidence type="ECO:0000313" key="12">
    <source>
        <dbReference type="EMBL" id="CAD9663899.1"/>
    </source>
</evidence>
<feature type="repeat" description="Solcar" evidence="9">
    <location>
        <begin position="277"/>
        <end position="363"/>
    </location>
</feature>
<evidence type="ECO:0000256" key="7">
    <source>
        <dbReference type="ARBA" id="ARBA00023128"/>
    </source>
</evidence>
<dbReference type="InterPro" id="IPR018108">
    <property type="entry name" value="MCP_transmembrane"/>
</dbReference>
<evidence type="ECO:0000256" key="2">
    <source>
        <dbReference type="ARBA" id="ARBA00006375"/>
    </source>
</evidence>
<keyword evidence="6" id="KW-1133">Transmembrane helix</keyword>
<keyword evidence="7" id="KW-0496">Mitochondrion</keyword>
<feature type="repeat" description="Solcar" evidence="9">
    <location>
        <begin position="177"/>
        <end position="259"/>
    </location>
</feature>
<dbReference type="GO" id="GO:0022857">
    <property type="term" value="F:transmembrane transporter activity"/>
    <property type="evidence" value="ECO:0007669"/>
    <property type="project" value="TreeGrafter"/>
</dbReference>
<sequence length="373" mass="41124">MLNEVGQCDSDVDVGSGYGLNRYGSLRVRDAEQEKARNARLVAHYGLNRYGTMRVRGADEFIEQVATPNGDVNLEQNIKTLASSIAGCFAGVSSVLVGHPFDSIKTRLQVGKRVGSGNNISFEGLRGLYRGVIPPLLTVGMVQSLNFTFYEGIKRRLLANSRRRMETDEGFSLSPAGYLSRVLVAGSGGGAVVFLVTCPVGLVKVNQQIATKKNMINVAQELYKKHGARVFYRGGVAGFLMEWLGRAVYITTYEASKLALLDDDQVQLVIRGHDHEVPLRIKMMAAGIAGICGWFSIYPLDVVKSNMYLDCSKKRYPTFRSCVKAVYAEGGLRRFYRGVAFSLFRAAPVAATVLPMYETSRSYLEKQLRLSLL</sequence>
<dbReference type="PANTHER" id="PTHR45624:SF9">
    <property type="entry name" value="CARRIER PROTEIN, PUTATIVE (AFU_ORTHOLOGUE AFUA_4G06390)-RELATED"/>
    <property type="match status" value="1"/>
</dbReference>
<dbReference type="InterPro" id="IPR050567">
    <property type="entry name" value="Mitochondrial_Carrier"/>
</dbReference>
<protein>
    <recommendedName>
        <fullName evidence="14">Mitochondrial carrier protein</fullName>
    </recommendedName>
</protein>
<dbReference type="GO" id="GO:0031966">
    <property type="term" value="C:mitochondrial membrane"/>
    <property type="evidence" value="ECO:0007669"/>
    <property type="project" value="UniProtKB-SubCell"/>
</dbReference>
<evidence type="ECO:0000256" key="4">
    <source>
        <dbReference type="ARBA" id="ARBA00022692"/>
    </source>
</evidence>
<evidence type="ECO:0000256" key="10">
    <source>
        <dbReference type="RuleBase" id="RU000488"/>
    </source>
</evidence>
<dbReference type="InterPro" id="IPR023395">
    <property type="entry name" value="MCP_dom_sf"/>
</dbReference>
<dbReference type="EMBL" id="HBHK01001368">
    <property type="protein sequence ID" value="CAD9663880.1"/>
    <property type="molecule type" value="Transcribed_RNA"/>
</dbReference>
<proteinExistence type="inferred from homology"/>